<reference evidence="1 2" key="1">
    <citation type="submission" date="2020-09" db="EMBL/GenBank/DDBJ databases">
        <title>De no assembly of potato wild relative species, Solanum commersonii.</title>
        <authorList>
            <person name="Cho K."/>
        </authorList>
    </citation>
    <scope>NUCLEOTIDE SEQUENCE [LARGE SCALE GENOMIC DNA]</scope>
    <source>
        <strain evidence="1">LZ3.2</strain>
        <tissue evidence="1">Leaf</tissue>
    </source>
</reference>
<protein>
    <submittedName>
        <fullName evidence="1">Uncharacterized protein</fullName>
    </submittedName>
</protein>
<dbReference type="AlphaFoldDB" id="A0A9J5Z6H5"/>
<name>A0A9J5Z6H5_SOLCO</name>
<accession>A0A9J5Z6H5</accession>
<dbReference type="Proteomes" id="UP000824120">
    <property type="component" value="Chromosome 5"/>
</dbReference>
<proteinExistence type="predicted"/>
<evidence type="ECO:0000313" key="2">
    <source>
        <dbReference type="Proteomes" id="UP000824120"/>
    </source>
</evidence>
<sequence length="68" mass="7511">MPSSYHTCLAWITINLNKITTTHGKAFSNTCTVSKGSWKEFRGIFCETGQKGKKVSLDNWDLGALSPC</sequence>
<comment type="caution">
    <text evidence="1">The sequence shown here is derived from an EMBL/GenBank/DDBJ whole genome shotgun (WGS) entry which is preliminary data.</text>
</comment>
<gene>
    <name evidence="1" type="ORF">H5410_029329</name>
</gene>
<evidence type="ECO:0000313" key="1">
    <source>
        <dbReference type="EMBL" id="KAG5607837.1"/>
    </source>
</evidence>
<organism evidence="1 2">
    <name type="scientific">Solanum commersonii</name>
    <name type="common">Commerson's wild potato</name>
    <name type="synonym">Commerson's nightshade</name>
    <dbReference type="NCBI Taxonomy" id="4109"/>
    <lineage>
        <taxon>Eukaryota</taxon>
        <taxon>Viridiplantae</taxon>
        <taxon>Streptophyta</taxon>
        <taxon>Embryophyta</taxon>
        <taxon>Tracheophyta</taxon>
        <taxon>Spermatophyta</taxon>
        <taxon>Magnoliopsida</taxon>
        <taxon>eudicotyledons</taxon>
        <taxon>Gunneridae</taxon>
        <taxon>Pentapetalae</taxon>
        <taxon>asterids</taxon>
        <taxon>lamiids</taxon>
        <taxon>Solanales</taxon>
        <taxon>Solanaceae</taxon>
        <taxon>Solanoideae</taxon>
        <taxon>Solaneae</taxon>
        <taxon>Solanum</taxon>
    </lineage>
</organism>
<keyword evidence="2" id="KW-1185">Reference proteome</keyword>
<dbReference type="EMBL" id="JACXVP010000005">
    <property type="protein sequence ID" value="KAG5607837.1"/>
    <property type="molecule type" value="Genomic_DNA"/>
</dbReference>